<evidence type="ECO:0000313" key="1">
    <source>
        <dbReference type="EMBL" id="MBB5730965.1"/>
    </source>
</evidence>
<comment type="caution">
    <text evidence="1">The sequence shown here is derived from an EMBL/GenBank/DDBJ whole genome shotgun (WGS) entry which is preliminary data.</text>
</comment>
<protein>
    <submittedName>
        <fullName evidence="1">Uncharacterized protein</fullName>
    </submittedName>
</protein>
<evidence type="ECO:0000313" key="2">
    <source>
        <dbReference type="Proteomes" id="UP000546701"/>
    </source>
</evidence>
<reference evidence="1 2" key="1">
    <citation type="submission" date="2020-08" db="EMBL/GenBank/DDBJ databases">
        <title>Genomic Encyclopedia of Type Strains, Phase IV (KMG-IV): sequencing the most valuable type-strain genomes for metagenomic binning, comparative biology and taxonomic classification.</title>
        <authorList>
            <person name="Goeker M."/>
        </authorList>
    </citation>
    <scope>NUCLEOTIDE SEQUENCE [LARGE SCALE GENOMIC DNA]</scope>
    <source>
        <strain evidence="1 2">DSM 103336</strain>
    </source>
</reference>
<dbReference type="EMBL" id="JACIJR010000013">
    <property type="protein sequence ID" value="MBB5730965.1"/>
    <property type="molecule type" value="Genomic_DNA"/>
</dbReference>
<sequence>MATLLSVQLAKVTSIAVFIVLDLDEDLDRPTFELVSGALSGTSFQSVYLSREGWDVVGFRKMINIEGRDFFNLSRADAAEMIDAFLEGGNGRYDYAALPEFILVPNGSWLEDLRLRLKFIDEHRRTADEPDGLASGAGRLDLMALACELRANEQK</sequence>
<dbReference type="AlphaFoldDB" id="A0A7W9BVQ3"/>
<gene>
    <name evidence="1" type="ORF">FHS99_003473</name>
</gene>
<dbReference type="RefSeq" id="WP_157177949.1">
    <property type="nucleotide sequence ID" value="NZ_JACIJR010000013.1"/>
</dbReference>
<proteinExistence type="predicted"/>
<organism evidence="1 2">
    <name type="scientific">Sphingomonas prati</name>
    <dbReference type="NCBI Taxonomy" id="1843237"/>
    <lineage>
        <taxon>Bacteria</taxon>
        <taxon>Pseudomonadati</taxon>
        <taxon>Pseudomonadota</taxon>
        <taxon>Alphaproteobacteria</taxon>
        <taxon>Sphingomonadales</taxon>
        <taxon>Sphingomonadaceae</taxon>
        <taxon>Sphingomonas</taxon>
    </lineage>
</organism>
<name>A0A7W9BVQ3_9SPHN</name>
<keyword evidence="2" id="KW-1185">Reference proteome</keyword>
<dbReference type="Proteomes" id="UP000546701">
    <property type="component" value="Unassembled WGS sequence"/>
</dbReference>
<accession>A0A7W9BVQ3</accession>